<accession>A0ABN7B1Z8</accession>
<gene>
    <name evidence="2" type="ORF">NTJ_11254</name>
</gene>
<keyword evidence="3" id="KW-1185">Reference proteome</keyword>
<reference evidence="2 3" key="1">
    <citation type="submission" date="2023-09" db="EMBL/GenBank/DDBJ databases">
        <title>Nesidiocoris tenuis whole genome shotgun sequence.</title>
        <authorList>
            <person name="Shibata T."/>
            <person name="Shimoda M."/>
            <person name="Kobayashi T."/>
            <person name="Uehara T."/>
        </authorList>
    </citation>
    <scope>NUCLEOTIDE SEQUENCE [LARGE SCALE GENOMIC DNA]</scope>
    <source>
        <strain evidence="2 3">Japan</strain>
    </source>
</reference>
<feature type="compositionally biased region" description="Basic and acidic residues" evidence="1">
    <location>
        <begin position="28"/>
        <end position="38"/>
    </location>
</feature>
<organism evidence="2 3">
    <name type="scientific">Nesidiocoris tenuis</name>
    <dbReference type="NCBI Taxonomy" id="355587"/>
    <lineage>
        <taxon>Eukaryota</taxon>
        <taxon>Metazoa</taxon>
        <taxon>Ecdysozoa</taxon>
        <taxon>Arthropoda</taxon>
        <taxon>Hexapoda</taxon>
        <taxon>Insecta</taxon>
        <taxon>Pterygota</taxon>
        <taxon>Neoptera</taxon>
        <taxon>Paraneoptera</taxon>
        <taxon>Hemiptera</taxon>
        <taxon>Heteroptera</taxon>
        <taxon>Panheteroptera</taxon>
        <taxon>Cimicomorpha</taxon>
        <taxon>Miridae</taxon>
        <taxon>Dicyphina</taxon>
        <taxon>Nesidiocoris</taxon>
    </lineage>
</organism>
<feature type="region of interest" description="Disordered" evidence="1">
    <location>
        <begin position="1"/>
        <end position="41"/>
    </location>
</feature>
<evidence type="ECO:0000313" key="3">
    <source>
        <dbReference type="Proteomes" id="UP001307889"/>
    </source>
</evidence>
<sequence length="78" mass="8624">MAETRGQEEPASGRSIEEQAGVQLFVKGRPEETERDGLKGPTSNGRMCARRFCSCSTEAEAKEVPKGYCPCKEKERTL</sequence>
<proteinExistence type="predicted"/>
<dbReference type="Proteomes" id="UP001307889">
    <property type="component" value="Chromosome 9"/>
</dbReference>
<evidence type="ECO:0000256" key="1">
    <source>
        <dbReference type="SAM" id="MobiDB-lite"/>
    </source>
</evidence>
<name>A0ABN7B1Z8_9HEMI</name>
<evidence type="ECO:0000313" key="2">
    <source>
        <dbReference type="EMBL" id="BES98439.1"/>
    </source>
</evidence>
<dbReference type="EMBL" id="AP028917">
    <property type="protein sequence ID" value="BES98439.1"/>
    <property type="molecule type" value="Genomic_DNA"/>
</dbReference>
<protein>
    <submittedName>
        <fullName evidence="2">Uncharacterized protein</fullName>
    </submittedName>
</protein>